<dbReference type="PANTHER" id="PTHR47271">
    <property type="entry name" value="ARGININE DEIMINASE"/>
    <property type="match status" value="1"/>
</dbReference>
<evidence type="ECO:0000313" key="11">
    <source>
        <dbReference type="EMBL" id="GGH66173.1"/>
    </source>
</evidence>
<evidence type="ECO:0000256" key="8">
    <source>
        <dbReference type="HAMAP-Rule" id="MF_00242"/>
    </source>
</evidence>
<dbReference type="GO" id="GO:0019546">
    <property type="term" value="P:L-arginine deiminase pathway"/>
    <property type="evidence" value="ECO:0007669"/>
    <property type="project" value="UniProtKB-UniRule"/>
</dbReference>
<accession>A0A917IZ83</accession>
<organism evidence="11 12">
    <name type="scientific">Rothia aerolata</name>
    <dbReference type="NCBI Taxonomy" id="1812262"/>
    <lineage>
        <taxon>Bacteria</taxon>
        <taxon>Bacillati</taxon>
        <taxon>Actinomycetota</taxon>
        <taxon>Actinomycetes</taxon>
        <taxon>Micrococcales</taxon>
        <taxon>Micrococcaceae</taxon>
        <taxon>Rothia</taxon>
    </lineage>
</organism>
<evidence type="ECO:0000256" key="3">
    <source>
        <dbReference type="ARBA" id="ARBA00010206"/>
    </source>
</evidence>
<dbReference type="NCBIfam" id="TIGR01078">
    <property type="entry name" value="arcA"/>
    <property type="match status" value="1"/>
</dbReference>
<dbReference type="HAMAP" id="MF_00242">
    <property type="entry name" value="Arg_deiminase"/>
    <property type="match status" value="1"/>
</dbReference>
<comment type="caution">
    <text evidence="11">The sequence shown here is derived from an EMBL/GenBank/DDBJ whole genome shotgun (WGS) entry which is preliminary data.</text>
</comment>
<keyword evidence="12" id="KW-1185">Reference proteome</keyword>
<feature type="region of interest" description="Disordered" evidence="10">
    <location>
        <begin position="1"/>
        <end position="26"/>
    </location>
</feature>
<dbReference type="Gene3D" id="1.10.3930.10">
    <property type="entry name" value="Arginine deiminase"/>
    <property type="match status" value="1"/>
</dbReference>
<dbReference type="GO" id="GO:0005737">
    <property type="term" value="C:cytoplasm"/>
    <property type="evidence" value="ECO:0007669"/>
    <property type="project" value="UniProtKB-SubCell"/>
</dbReference>
<name>A0A917IZ83_9MICC</name>
<evidence type="ECO:0000256" key="9">
    <source>
        <dbReference type="PIRSR" id="PIRSR006356-1"/>
    </source>
</evidence>
<dbReference type="Pfam" id="PF02274">
    <property type="entry name" value="ADI"/>
    <property type="match status" value="1"/>
</dbReference>
<keyword evidence="4 8" id="KW-0963">Cytoplasm</keyword>
<dbReference type="GO" id="GO:0016990">
    <property type="term" value="F:arginine deiminase activity"/>
    <property type="evidence" value="ECO:0007669"/>
    <property type="project" value="UniProtKB-UniRule"/>
</dbReference>
<comment type="similarity">
    <text evidence="3 8">Belongs to the arginine deiminase family.</text>
</comment>
<comment type="catalytic activity">
    <reaction evidence="7 8">
        <text>L-arginine + H2O = L-citrulline + NH4(+)</text>
        <dbReference type="Rhea" id="RHEA:19597"/>
        <dbReference type="ChEBI" id="CHEBI:15377"/>
        <dbReference type="ChEBI" id="CHEBI:28938"/>
        <dbReference type="ChEBI" id="CHEBI:32682"/>
        <dbReference type="ChEBI" id="CHEBI:57743"/>
        <dbReference type="EC" id="3.5.3.6"/>
    </reaction>
</comment>
<dbReference type="SUPFAM" id="SSF55909">
    <property type="entry name" value="Pentein"/>
    <property type="match status" value="1"/>
</dbReference>
<evidence type="ECO:0000256" key="4">
    <source>
        <dbReference type="ARBA" id="ARBA00022490"/>
    </source>
</evidence>
<evidence type="ECO:0000256" key="10">
    <source>
        <dbReference type="SAM" id="MobiDB-lite"/>
    </source>
</evidence>
<dbReference type="PRINTS" id="PR01466">
    <property type="entry name" value="ARGDEIMINASE"/>
</dbReference>
<evidence type="ECO:0000256" key="1">
    <source>
        <dbReference type="ARBA" id="ARBA00004496"/>
    </source>
</evidence>
<evidence type="ECO:0000256" key="5">
    <source>
        <dbReference type="ARBA" id="ARBA00022503"/>
    </source>
</evidence>
<dbReference type="EMBL" id="BMDC01000004">
    <property type="protein sequence ID" value="GGH66173.1"/>
    <property type="molecule type" value="Genomic_DNA"/>
</dbReference>
<comment type="subcellular location">
    <subcellularLocation>
        <location evidence="1 8">Cytoplasm</location>
    </subcellularLocation>
</comment>
<dbReference type="Gene3D" id="3.75.10.10">
    <property type="entry name" value="L-arginine/glycine Amidinotransferase, Chain A"/>
    <property type="match status" value="1"/>
</dbReference>
<dbReference type="PIRSF" id="PIRSF006356">
    <property type="entry name" value="Arg_deiminase"/>
    <property type="match status" value="1"/>
</dbReference>
<evidence type="ECO:0000256" key="7">
    <source>
        <dbReference type="ARBA" id="ARBA00049429"/>
    </source>
</evidence>
<evidence type="ECO:0000256" key="2">
    <source>
        <dbReference type="ARBA" id="ARBA00005213"/>
    </source>
</evidence>
<proteinExistence type="inferred from homology"/>
<sequence length="446" mass="49406">MQAHETPTTPRGVTYQSKNSPQPTISERYVTPRELGVWSEVGTLREVLVCEPGLAHQRLTPSNCKDLLFDDVIWVAKAQQDHRDFTQKMRERGVEVLELHQLLAETLEIKEAREWLLSRSLSPNMVGLGVSEELKGWLEELPSHYLAEHLIGGIVFDDLPGDLRKSSSVVSTLAQTKVPTNFLLPPLPNTQFTRDTTAWIYGGVTLNPMHWRVRREETLLTTAIYTFHPRFAGRDFEIWYGDVDQDQGLATLEGGDIMPVGAGVVLIGMGERSSWQAISQLARRLFAAGAAEHIVVAGMKPDRASMHLDTVFTFCDRDIVTVFSEVVDSIKPISLRPEDNAAGFSIEFETEPFVDVVARALGLDRLRVIPTGGSVFQAEREQWDDGNNLVALAPGVVVGYDRNIHTNALLEKAGVEVITIASGELGRGRGGGHCMTCPIVRDPVDY</sequence>
<dbReference type="EC" id="3.5.3.6" evidence="8"/>
<dbReference type="Proteomes" id="UP000600171">
    <property type="component" value="Unassembled WGS sequence"/>
</dbReference>
<reference evidence="11 12" key="1">
    <citation type="journal article" date="2014" name="Int. J. Syst. Evol. Microbiol.">
        <title>Complete genome sequence of Corynebacterium casei LMG S-19264T (=DSM 44701T), isolated from a smear-ripened cheese.</title>
        <authorList>
            <consortium name="US DOE Joint Genome Institute (JGI-PGF)"/>
            <person name="Walter F."/>
            <person name="Albersmeier A."/>
            <person name="Kalinowski J."/>
            <person name="Ruckert C."/>
        </authorList>
    </citation>
    <scope>NUCLEOTIDE SEQUENCE [LARGE SCALE GENOMIC DNA]</scope>
    <source>
        <strain evidence="11 12">CCM 8669</strain>
    </source>
</reference>
<keyword evidence="6 8" id="KW-0378">Hydrolase</keyword>
<dbReference type="AlphaFoldDB" id="A0A917IZ83"/>
<dbReference type="PANTHER" id="PTHR47271:SF3">
    <property type="entry name" value="ARGININE DEIMINASE"/>
    <property type="match status" value="1"/>
</dbReference>
<feature type="compositionally biased region" description="Polar residues" evidence="10">
    <location>
        <begin position="1"/>
        <end position="25"/>
    </location>
</feature>
<dbReference type="InterPro" id="IPR003876">
    <property type="entry name" value="Arg_deiminase"/>
</dbReference>
<gene>
    <name evidence="8 11" type="primary">arcA</name>
    <name evidence="11" type="ORF">GCM10007359_20140</name>
</gene>
<feature type="active site" description="Amidino-cysteine intermediate" evidence="8 9">
    <location>
        <position position="434"/>
    </location>
</feature>
<comment type="pathway">
    <text evidence="2 8">Amino-acid degradation; L-arginine degradation via ADI pathway; carbamoyl phosphate from L-arginine: step 1/2.</text>
</comment>
<keyword evidence="5 8" id="KW-0056">Arginine metabolism</keyword>
<dbReference type="NCBIfam" id="NF002381">
    <property type="entry name" value="PRK01388.1"/>
    <property type="match status" value="1"/>
</dbReference>
<evidence type="ECO:0000256" key="6">
    <source>
        <dbReference type="ARBA" id="ARBA00022801"/>
    </source>
</evidence>
<evidence type="ECO:0000313" key="12">
    <source>
        <dbReference type="Proteomes" id="UP000600171"/>
    </source>
</evidence>
<protein>
    <recommendedName>
        <fullName evidence="8">Arginine deiminase</fullName>
        <shortName evidence="8">ADI</shortName>
        <ecNumber evidence="8">3.5.3.6</ecNumber>
    </recommendedName>
    <alternativeName>
        <fullName evidence="8">Arginine dihydrolase</fullName>
        <shortName evidence="8">AD</shortName>
    </alternativeName>
</protein>